<evidence type="ECO:0000313" key="1">
    <source>
        <dbReference type="EMBL" id="TSE11293.1"/>
    </source>
</evidence>
<dbReference type="EMBL" id="VLNR01000002">
    <property type="protein sequence ID" value="TSE11293.1"/>
    <property type="molecule type" value="Genomic_DNA"/>
</dbReference>
<comment type="caution">
    <text evidence="1">The sequence shown here is derived from an EMBL/GenBank/DDBJ whole genome shotgun (WGS) entry which is preliminary data.</text>
</comment>
<dbReference type="AlphaFoldDB" id="A0A554VRK3"/>
<organism evidence="1 2">
    <name type="scientific">Aquimarina algiphila</name>
    <dbReference type="NCBI Taxonomy" id="2047982"/>
    <lineage>
        <taxon>Bacteria</taxon>
        <taxon>Pseudomonadati</taxon>
        <taxon>Bacteroidota</taxon>
        <taxon>Flavobacteriia</taxon>
        <taxon>Flavobacteriales</taxon>
        <taxon>Flavobacteriaceae</taxon>
        <taxon>Aquimarina</taxon>
    </lineage>
</organism>
<proteinExistence type="predicted"/>
<sequence length="463" mass="48743">MRVEDFEKDDNVTINDFVLGTDAEQTNQTKNFAIRDIIALASEGIDLTADGTGGVILDGNNIEIGGTTAQDTTLAIGAGNTFRIEGRGAKAMQLFSISTSGILLEDGATANKNSINVDVTGIKINSHFIGTPVAGNVLSFIDATGTIGQSTPSSGSGGDIVILNSYASLPSNGDSSKIYLIQDPNEDYEAFYHFDSGIGEYTSISNGKTQNSVEILFEDYFYEIVGTTGQFRVAREGDGTAANFGELEISSGANNGVSLKGGTLFLQGGGSLISEGASITMSQTGAILRDNTNTGGLRYASDYSSNYTDRSLVDRAFVTGLSGVASEGVWTAELLDFGGGATYAFTQSATYYRIGKLVYLELLISSITTTNIPTGILAIQGMPFEVSGDGTVIVTDFRAASPSVDFDIIKGVFVRSGGTTDQFRFQIKPANSGLPQTGRNYAAITFSGSDQRIQLSATYLTND</sequence>
<gene>
    <name evidence="1" type="ORF">FOF46_01295</name>
</gene>
<protein>
    <submittedName>
        <fullName evidence="1">Uncharacterized protein</fullName>
    </submittedName>
</protein>
<dbReference type="Proteomes" id="UP000318833">
    <property type="component" value="Unassembled WGS sequence"/>
</dbReference>
<accession>A0A554VRK3</accession>
<evidence type="ECO:0000313" key="2">
    <source>
        <dbReference type="Proteomes" id="UP000318833"/>
    </source>
</evidence>
<dbReference type="RefSeq" id="WP_143915217.1">
    <property type="nucleotide sequence ID" value="NZ_CANMXV010000003.1"/>
</dbReference>
<keyword evidence="2" id="KW-1185">Reference proteome</keyword>
<name>A0A554VRK3_9FLAO</name>
<reference evidence="1 2" key="1">
    <citation type="submission" date="2019-07" db="EMBL/GenBank/DDBJ databases">
        <title>The draft genome sequence of Aquimarina algiphila M91.</title>
        <authorList>
            <person name="Meng X."/>
        </authorList>
    </citation>
    <scope>NUCLEOTIDE SEQUENCE [LARGE SCALE GENOMIC DNA]</scope>
    <source>
        <strain evidence="1 2">M91</strain>
    </source>
</reference>